<evidence type="ECO:0000256" key="5">
    <source>
        <dbReference type="ARBA" id="ARBA00022692"/>
    </source>
</evidence>
<accession>A0A6P1KDA6</accession>
<dbReference type="InterPro" id="IPR023614">
    <property type="entry name" value="Porin_dom_sf"/>
</dbReference>
<dbReference type="GO" id="GO:0046930">
    <property type="term" value="C:pore complex"/>
    <property type="evidence" value="ECO:0007669"/>
    <property type="project" value="UniProtKB-KW"/>
</dbReference>
<dbReference type="CDD" id="cd00342">
    <property type="entry name" value="gram_neg_porins"/>
    <property type="match status" value="1"/>
</dbReference>
<keyword evidence="8" id="KW-0626">Porin</keyword>
<evidence type="ECO:0000313" key="13">
    <source>
        <dbReference type="EMBL" id="QHG08820.1"/>
    </source>
</evidence>
<evidence type="ECO:0000256" key="8">
    <source>
        <dbReference type="ARBA" id="ARBA00023114"/>
    </source>
</evidence>
<keyword evidence="5" id="KW-0812">Transmembrane</keyword>
<dbReference type="InterPro" id="IPR001702">
    <property type="entry name" value="Porin_Gram-ve"/>
</dbReference>
<comment type="subcellular location">
    <subcellularLocation>
        <location evidence="1">Cell outer membrane</location>
        <topology evidence="1">Multi-pass membrane protein</topology>
    </subcellularLocation>
</comment>
<feature type="signal peptide" evidence="11">
    <location>
        <begin position="1"/>
        <end position="20"/>
    </location>
</feature>
<evidence type="ECO:0000256" key="3">
    <source>
        <dbReference type="ARBA" id="ARBA00022448"/>
    </source>
</evidence>
<evidence type="ECO:0000256" key="2">
    <source>
        <dbReference type="ARBA" id="ARBA00011233"/>
    </source>
</evidence>
<dbReference type="InterPro" id="IPR050298">
    <property type="entry name" value="Gram-neg_bact_OMP"/>
</dbReference>
<protein>
    <submittedName>
        <fullName evidence="13">Porin</fullName>
    </submittedName>
</protein>
<dbReference type="Gene3D" id="2.40.160.10">
    <property type="entry name" value="Porin"/>
    <property type="match status" value="1"/>
</dbReference>
<dbReference type="GO" id="GO:0015288">
    <property type="term" value="F:porin activity"/>
    <property type="evidence" value="ECO:0007669"/>
    <property type="project" value="UniProtKB-KW"/>
</dbReference>
<dbReference type="GO" id="GO:0034220">
    <property type="term" value="P:monoatomic ion transmembrane transport"/>
    <property type="evidence" value="ECO:0007669"/>
    <property type="project" value="InterPro"/>
</dbReference>
<proteinExistence type="predicted"/>
<evidence type="ECO:0000256" key="9">
    <source>
        <dbReference type="ARBA" id="ARBA00023136"/>
    </source>
</evidence>
<reference evidence="13" key="1">
    <citation type="journal article" date="2020" name="Microbiol. Resour. Announc.">
        <title>Complete Genome Sequence of Moraxella osloensis Strain YV1, Isolated from an Australian Wastewater Treatment Plant.</title>
        <authorList>
            <person name="Batinovic S."/>
            <person name="Rice D.T.F."/>
            <person name="Seviour R.J."/>
            <person name="Petrovski S."/>
        </authorList>
    </citation>
    <scope>NUCLEOTIDE SEQUENCE</scope>
    <source>
        <strain evidence="13">YV1</strain>
    </source>
</reference>
<evidence type="ECO:0000256" key="7">
    <source>
        <dbReference type="ARBA" id="ARBA00023065"/>
    </source>
</evidence>
<keyword evidence="4" id="KW-1134">Transmembrane beta strand</keyword>
<evidence type="ECO:0000256" key="10">
    <source>
        <dbReference type="ARBA" id="ARBA00023237"/>
    </source>
</evidence>
<keyword evidence="7" id="KW-0406">Ion transport</keyword>
<evidence type="ECO:0000256" key="4">
    <source>
        <dbReference type="ARBA" id="ARBA00022452"/>
    </source>
</evidence>
<comment type="subunit">
    <text evidence="2">Homotrimer.</text>
</comment>
<evidence type="ECO:0000256" key="1">
    <source>
        <dbReference type="ARBA" id="ARBA00004571"/>
    </source>
</evidence>
<dbReference type="PANTHER" id="PTHR34501:SF9">
    <property type="entry name" value="MAJOR OUTER MEMBRANE PROTEIN P.IA"/>
    <property type="match status" value="1"/>
</dbReference>
<keyword evidence="10" id="KW-0998">Cell outer membrane</keyword>
<sequence>MKKLLLATAVAALSVSAAHAAPTVYGKILLTTDYVDGNLTVKKDGNKLIDEDYSTTQLNSSGSSNVTGSRIGFKGAEALTANTDLVYQLEYGIDVDADKGRNFRSRDTYIGLSNKQYGTLVAGSLYAIDDNINYAGQTVSLYDTYSTGFSVEDADKETAAILGVDEGETVKLNLAFWDGNRANNALAYFSPSYNGLQFMGMYVMEEKNSTDLWTKSEAFGAGLKYEPTNQPFRAGATYIKSSDFSTARVSGAFDVNAATTLGALYQVTDLEDLDKDKNENLFTLSGSYAIPATKWKAYAQGDMVKNMSGRDGLDGSRFVVGGKYGFNAATTGHLYTGYSKIEFSEDGSDLDASGFGLGAGLEYKF</sequence>
<evidence type="ECO:0000256" key="11">
    <source>
        <dbReference type="SAM" id="SignalP"/>
    </source>
</evidence>
<dbReference type="PANTHER" id="PTHR34501">
    <property type="entry name" value="PROTEIN YDDL-RELATED"/>
    <property type="match status" value="1"/>
</dbReference>
<evidence type="ECO:0000259" key="12">
    <source>
        <dbReference type="Pfam" id="PF13609"/>
    </source>
</evidence>
<dbReference type="GO" id="GO:0009279">
    <property type="term" value="C:cell outer membrane"/>
    <property type="evidence" value="ECO:0007669"/>
    <property type="project" value="UniProtKB-SubCell"/>
</dbReference>
<keyword evidence="3" id="KW-0813">Transport</keyword>
<feature type="chain" id="PRO_5027109362" evidence="11">
    <location>
        <begin position="21"/>
        <end position="365"/>
    </location>
</feature>
<dbReference type="SUPFAM" id="SSF56935">
    <property type="entry name" value="Porins"/>
    <property type="match status" value="1"/>
</dbReference>
<organism evidence="13">
    <name type="scientific">Faucicola osloensis</name>
    <name type="common">Moraxella osloensis</name>
    <dbReference type="NCBI Taxonomy" id="34062"/>
    <lineage>
        <taxon>Bacteria</taxon>
        <taxon>Pseudomonadati</taxon>
        <taxon>Pseudomonadota</taxon>
        <taxon>Gammaproteobacteria</taxon>
        <taxon>Moraxellales</taxon>
        <taxon>Moraxellaceae</taxon>
        <taxon>Faucicola</taxon>
    </lineage>
</organism>
<dbReference type="EMBL" id="CP047226">
    <property type="protein sequence ID" value="QHG08820.1"/>
    <property type="molecule type" value="Genomic_DNA"/>
</dbReference>
<dbReference type="AlphaFoldDB" id="A0A6P1KDA6"/>
<dbReference type="InterPro" id="IPR033900">
    <property type="entry name" value="Gram_neg_porin_domain"/>
</dbReference>
<gene>
    <name evidence="13" type="ORF">GSF12_02225</name>
</gene>
<keyword evidence="6 11" id="KW-0732">Signal</keyword>
<name>A0A6P1KDA6_FAUOS</name>
<dbReference type="Pfam" id="PF13609">
    <property type="entry name" value="Porin_4"/>
    <property type="match status" value="1"/>
</dbReference>
<keyword evidence="9" id="KW-0472">Membrane</keyword>
<dbReference type="PRINTS" id="PR00182">
    <property type="entry name" value="ECOLNEIPORIN"/>
</dbReference>
<feature type="domain" description="Porin" evidence="12">
    <location>
        <begin position="7"/>
        <end position="342"/>
    </location>
</feature>
<evidence type="ECO:0000256" key="6">
    <source>
        <dbReference type="ARBA" id="ARBA00022729"/>
    </source>
</evidence>